<dbReference type="PROSITE" id="PS51186">
    <property type="entry name" value="GNAT"/>
    <property type="match status" value="1"/>
</dbReference>
<name>A0A7I8JWL6_SPIIN</name>
<dbReference type="PANTHER" id="PTHR46067">
    <property type="entry name" value="ACYL-COA N-ACYLTRANSFERASES (NAT) SUPERFAMILY PROTEIN"/>
    <property type="match status" value="1"/>
</dbReference>
<dbReference type="Proteomes" id="UP000663760">
    <property type="component" value="Chromosome 1"/>
</dbReference>
<dbReference type="InterPro" id="IPR016181">
    <property type="entry name" value="Acyl_CoA_acyltransferase"/>
</dbReference>
<gene>
    <name evidence="3" type="ORF">SI8410_01000467</name>
</gene>
<evidence type="ECO:0000313" key="3">
    <source>
        <dbReference type="EMBL" id="CAA7388197.1"/>
    </source>
</evidence>
<accession>A0A7I8JWL6</accession>
<sequence length="204" mass="22332">MEEESGVSPPTPTPPAEKKETNTAAAAGETPAISLRSFELADVDDYMVWASDERVARFCSWSAYTSKEELLKYMRETVLPHPWFRAICLDGRPVGAVSVALNAPGSGDRCRGEIGYVLAAAHWGRGIAAEAVRAAAAAVFREVPELERLEALVDVENRASQRVLEKVGFLREGVLRKYFSLKGTTRDVVVYSHLSTDHPLLSAK</sequence>
<keyword evidence="4" id="KW-1185">Reference proteome</keyword>
<protein>
    <recommendedName>
        <fullName evidence="2">N-acetyltransferase domain-containing protein</fullName>
    </recommendedName>
</protein>
<evidence type="ECO:0000259" key="2">
    <source>
        <dbReference type="PROSITE" id="PS51186"/>
    </source>
</evidence>
<dbReference type="SUPFAM" id="SSF55729">
    <property type="entry name" value="Acyl-CoA N-acyltransferases (Nat)"/>
    <property type="match status" value="1"/>
</dbReference>
<dbReference type="GO" id="GO:0016747">
    <property type="term" value="F:acyltransferase activity, transferring groups other than amino-acyl groups"/>
    <property type="evidence" value="ECO:0007669"/>
    <property type="project" value="InterPro"/>
</dbReference>
<dbReference type="PANTHER" id="PTHR46067:SF27">
    <property type="entry name" value="ACYL-COA N-ACYLTRANSFERASES (NAT) SUPERFAMILY PROTEIN"/>
    <property type="match status" value="1"/>
</dbReference>
<proteinExistence type="predicted"/>
<organism evidence="3 4">
    <name type="scientific">Spirodela intermedia</name>
    <name type="common">Intermediate duckweed</name>
    <dbReference type="NCBI Taxonomy" id="51605"/>
    <lineage>
        <taxon>Eukaryota</taxon>
        <taxon>Viridiplantae</taxon>
        <taxon>Streptophyta</taxon>
        <taxon>Embryophyta</taxon>
        <taxon>Tracheophyta</taxon>
        <taxon>Spermatophyta</taxon>
        <taxon>Magnoliopsida</taxon>
        <taxon>Liliopsida</taxon>
        <taxon>Araceae</taxon>
        <taxon>Lemnoideae</taxon>
        <taxon>Spirodela</taxon>
    </lineage>
</organism>
<evidence type="ECO:0000256" key="1">
    <source>
        <dbReference type="SAM" id="MobiDB-lite"/>
    </source>
</evidence>
<feature type="region of interest" description="Disordered" evidence="1">
    <location>
        <begin position="1"/>
        <end position="28"/>
    </location>
</feature>
<dbReference type="OrthoDB" id="630895at2759"/>
<feature type="domain" description="N-acetyltransferase" evidence="2">
    <location>
        <begin position="33"/>
        <end position="187"/>
    </location>
</feature>
<dbReference type="AlphaFoldDB" id="A0A7I8JWL6"/>
<dbReference type="EMBL" id="LR746264">
    <property type="protein sequence ID" value="CAA7388197.1"/>
    <property type="molecule type" value="Genomic_DNA"/>
</dbReference>
<reference evidence="3" key="1">
    <citation type="submission" date="2020-02" db="EMBL/GenBank/DDBJ databases">
        <authorList>
            <person name="Scholz U."/>
            <person name="Mascher M."/>
            <person name="Fiebig A."/>
        </authorList>
    </citation>
    <scope>NUCLEOTIDE SEQUENCE</scope>
</reference>
<dbReference type="InterPro" id="IPR000182">
    <property type="entry name" value="GNAT_dom"/>
</dbReference>
<evidence type="ECO:0000313" key="4">
    <source>
        <dbReference type="Proteomes" id="UP000663760"/>
    </source>
</evidence>
<dbReference type="Pfam" id="PF13302">
    <property type="entry name" value="Acetyltransf_3"/>
    <property type="match status" value="1"/>
</dbReference>
<dbReference type="Gene3D" id="3.40.630.30">
    <property type="match status" value="1"/>
</dbReference>